<protein>
    <submittedName>
        <fullName evidence="1">Uncharacterized protein</fullName>
    </submittedName>
</protein>
<proteinExistence type="predicted"/>
<keyword evidence="2" id="KW-1185">Reference proteome</keyword>
<evidence type="ECO:0000313" key="1">
    <source>
        <dbReference type="EMBL" id="NPE13246.1"/>
    </source>
</evidence>
<sequence>MTELIVSIENPTMMADIKRAIRMIRGVAAVKVSKRSETPNAYTLKAFQEAENGDTIVCDNIDEYLKAVGYGIQD</sequence>
<comment type="caution">
    <text evidence="1">The sequence shown here is derived from an EMBL/GenBank/DDBJ whole genome shotgun (WGS) entry which is preliminary data.</text>
</comment>
<dbReference type="RefSeq" id="WP_172324664.1">
    <property type="nucleotide sequence ID" value="NZ_CASGKG010000019.1"/>
</dbReference>
<name>A0ABX2AUB3_9BACT</name>
<dbReference type="EMBL" id="JABKKE010000003">
    <property type="protein sequence ID" value="NPE13246.1"/>
    <property type="molecule type" value="Genomic_DNA"/>
</dbReference>
<evidence type="ECO:0000313" key="2">
    <source>
        <dbReference type="Proteomes" id="UP001193734"/>
    </source>
</evidence>
<dbReference type="GeneID" id="82156667"/>
<dbReference type="Proteomes" id="UP001193734">
    <property type="component" value="Unassembled WGS sequence"/>
</dbReference>
<reference evidence="1 2" key="1">
    <citation type="submission" date="2020-05" db="EMBL/GenBank/DDBJ databases">
        <title>Distinct polysaccharide utilization as determinants for interspecies competition between intestinal Prevotella spp.</title>
        <authorList>
            <person name="Galvez E.J.C."/>
            <person name="Iljazovic A."/>
            <person name="Strowig T."/>
        </authorList>
    </citation>
    <scope>NUCLEOTIDE SEQUENCE [LARGE SCALE GENOMIC DNA]</scope>
    <source>
        <strain evidence="1 2">PROD</strain>
    </source>
</reference>
<gene>
    <name evidence="1" type="ORF">HPS55_02700</name>
</gene>
<accession>A0ABX2AUB3</accession>
<organism evidence="1 2">
    <name type="scientific">Xylanibacter rodentium</name>
    <dbReference type="NCBI Taxonomy" id="2736289"/>
    <lineage>
        <taxon>Bacteria</taxon>
        <taxon>Pseudomonadati</taxon>
        <taxon>Bacteroidota</taxon>
        <taxon>Bacteroidia</taxon>
        <taxon>Bacteroidales</taxon>
        <taxon>Prevotellaceae</taxon>
        <taxon>Xylanibacter</taxon>
    </lineage>
</organism>